<organism evidence="6 7">
    <name type="scientific">Neopusillimonas maritima</name>
    <dbReference type="NCBI Taxonomy" id="2026239"/>
    <lineage>
        <taxon>Bacteria</taxon>
        <taxon>Pseudomonadati</taxon>
        <taxon>Pseudomonadota</taxon>
        <taxon>Betaproteobacteria</taxon>
        <taxon>Burkholderiales</taxon>
        <taxon>Alcaligenaceae</taxon>
        <taxon>Neopusillimonas</taxon>
    </lineage>
</organism>
<dbReference type="InterPro" id="IPR011991">
    <property type="entry name" value="ArsR-like_HTH"/>
</dbReference>
<keyword evidence="1" id="KW-0805">Transcription regulation</keyword>
<dbReference type="Proteomes" id="UP000266206">
    <property type="component" value="Unassembled WGS sequence"/>
</dbReference>
<dbReference type="Gene3D" id="3.30.450.40">
    <property type="match status" value="1"/>
</dbReference>
<dbReference type="GO" id="GO:0045892">
    <property type="term" value="P:negative regulation of DNA-templated transcription"/>
    <property type="evidence" value="ECO:0007669"/>
    <property type="project" value="TreeGrafter"/>
</dbReference>
<dbReference type="SUPFAM" id="SSF55781">
    <property type="entry name" value="GAF domain-like"/>
    <property type="match status" value="1"/>
</dbReference>
<proteinExistence type="predicted"/>
<evidence type="ECO:0000259" key="4">
    <source>
        <dbReference type="PROSITE" id="PS51077"/>
    </source>
</evidence>
<comment type="caution">
    <text evidence="6">The sequence shown here is derived from an EMBL/GenBank/DDBJ whole genome shotgun (WGS) entry which is preliminary data.</text>
</comment>
<dbReference type="SUPFAM" id="SSF46785">
    <property type="entry name" value="Winged helix' DNA-binding domain"/>
    <property type="match status" value="1"/>
</dbReference>
<dbReference type="PANTHER" id="PTHR30136">
    <property type="entry name" value="HELIX-TURN-HELIX TRANSCRIPTIONAL REGULATOR, ICLR FAMILY"/>
    <property type="match status" value="1"/>
</dbReference>
<dbReference type="InterPro" id="IPR050707">
    <property type="entry name" value="HTH_MetabolicPath_Reg"/>
</dbReference>
<dbReference type="PROSITE" id="PS51077">
    <property type="entry name" value="HTH_ICLR"/>
    <property type="match status" value="1"/>
</dbReference>
<evidence type="ECO:0000313" key="6">
    <source>
        <dbReference type="EMBL" id="RIY41192.1"/>
    </source>
</evidence>
<dbReference type="RefSeq" id="WP_119515885.1">
    <property type="nucleotide sequence ID" value="NZ_NQYH01000004.1"/>
</dbReference>
<dbReference type="InterPro" id="IPR029016">
    <property type="entry name" value="GAF-like_dom_sf"/>
</dbReference>
<evidence type="ECO:0000256" key="1">
    <source>
        <dbReference type="ARBA" id="ARBA00023015"/>
    </source>
</evidence>
<dbReference type="CDD" id="cd00090">
    <property type="entry name" value="HTH_ARSR"/>
    <property type="match status" value="1"/>
</dbReference>
<keyword evidence="3" id="KW-0804">Transcription</keyword>
<reference evidence="6 7" key="1">
    <citation type="submission" date="2017-08" db="EMBL/GenBank/DDBJ databases">
        <title>Pusillimonas indicus sp. nov., a member of the family Alcaligenaceae isolated from surface seawater.</title>
        <authorList>
            <person name="Li J."/>
        </authorList>
    </citation>
    <scope>NUCLEOTIDE SEQUENCE [LARGE SCALE GENOMIC DNA]</scope>
    <source>
        <strain evidence="6 7">L52-1-41</strain>
    </source>
</reference>
<dbReference type="PANTHER" id="PTHR30136:SF35">
    <property type="entry name" value="HTH-TYPE TRANSCRIPTIONAL REGULATOR RV1719"/>
    <property type="match status" value="1"/>
</dbReference>
<dbReference type="InterPro" id="IPR005471">
    <property type="entry name" value="Tscrpt_reg_IclR_N"/>
</dbReference>
<accession>A0A3A1YSJ8</accession>
<dbReference type="Pfam" id="PF09339">
    <property type="entry name" value="HTH_IclR"/>
    <property type="match status" value="1"/>
</dbReference>
<dbReference type="GO" id="GO:0003700">
    <property type="term" value="F:DNA-binding transcription factor activity"/>
    <property type="evidence" value="ECO:0007669"/>
    <property type="project" value="TreeGrafter"/>
</dbReference>
<dbReference type="InterPro" id="IPR014757">
    <property type="entry name" value="Tscrpt_reg_IclR_C"/>
</dbReference>
<feature type="domain" description="IclR-ED" evidence="5">
    <location>
        <begin position="70"/>
        <end position="250"/>
    </location>
</feature>
<keyword evidence="2" id="KW-0238">DNA-binding</keyword>
<evidence type="ECO:0000313" key="7">
    <source>
        <dbReference type="Proteomes" id="UP000266206"/>
    </source>
</evidence>
<gene>
    <name evidence="6" type="ORF">CJP73_06545</name>
</gene>
<sequence length="250" mass="27452">MTKVGRQSAIDKALEILFCVADQSRDVGISEVADILGSDKATVFRALKALEKHGLIEQNEETKKYRLGLRTVNLAGQKLRGMSVASRAQPFLSRLSQDTQETVQLSVRSGDNVLYLSVFETPQPMRVASEVGTLAPLHCTAAGKLFLAFDETNLREFAARAPLEKRTDKTITDINTLQKDIELIRSRGWSMDDEELLAHLRVVAAPIRDFSGKMTAAIAVGGPTPRVSPEKIDEMVKAVLETAHQISGHL</sequence>
<dbReference type="Gene3D" id="1.10.10.10">
    <property type="entry name" value="Winged helix-like DNA-binding domain superfamily/Winged helix DNA-binding domain"/>
    <property type="match status" value="1"/>
</dbReference>
<evidence type="ECO:0000256" key="3">
    <source>
        <dbReference type="ARBA" id="ARBA00023163"/>
    </source>
</evidence>
<dbReference type="OrthoDB" id="13103at2"/>
<dbReference type="GO" id="GO:0003677">
    <property type="term" value="F:DNA binding"/>
    <property type="evidence" value="ECO:0007669"/>
    <property type="project" value="UniProtKB-KW"/>
</dbReference>
<dbReference type="Pfam" id="PF01614">
    <property type="entry name" value="IclR_C"/>
    <property type="match status" value="1"/>
</dbReference>
<name>A0A3A1YSJ8_9BURK</name>
<dbReference type="AlphaFoldDB" id="A0A3A1YSJ8"/>
<dbReference type="InterPro" id="IPR036390">
    <property type="entry name" value="WH_DNA-bd_sf"/>
</dbReference>
<evidence type="ECO:0000256" key="2">
    <source>
        <dbReference type="ARBA" id="ARBA00023125"/>
    </source>
</evidence>
<dbReference type="PROSITE" id="PS51078">
    <property type="entry name" value="ICLR_ED"/>
    <property type="match status" value="1"/>
</dbReference>
<protein>
    <recommendedName>
        <fullName evidence="8">IclR family transcriptional regulator</fullName>
    </recommendedName>
</protein>
<dbReference type="EMBL" id="NQYH01000004">
    <property type="protein sequence ID" value="RIY41192.1"/>
    <property type="molecule type" value="Genomic_DNA"/>
</dbReference>
<feature type="domain" description="HTH iclR-type" evidence="4">
    <location>
        <begin position="7"/>
        <end position="69"/>
    </location>
</feature>
<dbReference type="InterPro" id="IPR036388">
    <property type="entry name" value="WH-like_DNA-bd_sf"/>
</dbReference>
<dbReference type="SMART" id="SM00346">
    <property type="entry name" value="HTH_ICLR"/>
    <property type="match status" value="1"/>
</dbReference>
<evidence type="ECO:0000259" key="5">
    <source>
        <dbReference type="PROSITE" id="PS51078"/>
    </source>
</evidence>
<evidence type="ECO:0008006" key="8">
    <source>
        <dbReference type="Google" id="ProtNLM"/>
    </source>
</evidence>